<dbReference type="PANTHER" id="PTHR33376">
    <property type="match status" value="1"/>
</dbReference>
<reference evidence="5 6" key="1">
    <citation type="submission" date="2022-04" db="EMBL/GenBank/DDBJ databases">
        <authorList>
            <person name="Ye Y.-Q."/>
            <person name="Du Z.-J."/>
        </authorList>
    </citation>
    <scope>NUCLEOTIDE SEQUENCE [LARGE SCALE GENOMIC DNA]</scope>
    <source>
        <strain evidence="5 6">A6E488</strain>
    </source>
</reference>
<dbReference type="PIRSF" id="PIRSF006470">
    <property type="entry name" value="DctB"/>
    <property type="match status" value="1"/>
</dbReference>
<dbReference type="Gene3D" id="3.40.190.170">
    <property type="entry name" value="Bacterial extracellular solute-binding protein, family 7"/>
    <property type="match status" value="1"/>
</dbReference>
<dbReference type="GO" id="GO:0030288">
    <property type="term" value="C:outer membrane-bounded periplasmic space"/>
    <property type="evidence" value="ECO:0007669"/>
    <property type="project" value="InterPro"/>
</dbReference>
<evidence type="ECO:0000256" key="2">
    <source>
        <dbReference type="ARBA" id="ARBA00009023"/>
    </source>
</evidence>
<name>A0AAW5QWK8_9HYPH</name>
<evidence type="ECO:0000256" key="3">
    <source>
        <dbReference type="ARBA" id="ARBA00022448"/>
    </source>
</evidence>
<dbReference type="PANTHER" id="PTHR33376:SF4">
    <property type="entry name" value="SIALIC ACID-BINDING PERIPLASMIC PROTEIN SIAP"/>
    <property type="match status" value="1"/>
</dbReference>
<dbReference type="Proteomes" id="UP001320898">
    <property type="component" value="Unassembled WGS sequence"/>
</dbReference>
<keyword evidence="3" id="KW-0813">Transport</keyword>
<dbReference type="AlphaFoldDB" id="A0AAW5QWK8"/>
<dbReference type="InterPro" id="IPR031338">
    <property type="entry name" value="KDPG/KHG_AS_2"/>
</dbReference>
<evidence type="ECO:0000313" key="6">
    <source>
        <dbReference type="Proteomes" id="UP001320898"/>
    </source>
</evidence>
<gene>
    <name evidence="5" type="ORF">MUB46_05855</name>
</gene>
<keyword evidence="6" id="KW-1185">Reference proteome</keyword>
<dbReference type="GO" id="GO:0055085">
    <property type="term" value="P:transmembrane transport"/>
    <property type="evidence" value="ECO:0007669"/>
    <property type="project" value="InterPro"/>
</dbReference>
<evidence type="ECO:0000256" key="4">
    <source>
        <dbReference type="ARBA" id="ARBA00022729"/>
    </source>
</evidence>
<accession>A0AAW5QWK8</accession>
<dbReference type="InterPro" id="IPR038404">
    <property type="entry name" value="TRAP_DctP_sf"/>
</dbReference>
<dbReference type="InterPro" id="IPR018389">
    <property type="entry name" value="DctP_fam"/>
</dbReference>
<evidence type="ECO:0000313" key="5">
    <source>
        <dbReference type="EMBL" id="MCT8971382.1"/>
    </source>
</evidence>
<comment type="subcellular location">
    <subcellularLocation>
        <location evidence="1">Cell envelope</location>
    </subcellularLocation>
</comment>
<keyword evidence="4" id="KW-0732">Signal</keyword>
<sequence length="353" mass="38364">MNAHERAQLLDSKWEEAMKSRRSAACGALFALAWSAATVLSAPAAQAETLRLAHIYQPDSPSGVGFAKFAELAKTYTDGNIEIKLFPAGQMGGMRDIFTSLKSGALDLSVVAFPILADAVPEYAVITSGYTFRDKDHLNAVLNNADLGGAWKAKLEEKTGVKLLGSYYYGTRVVSVADKPFSTPAEAAGLKIRAVPNPMSLAVIRGLGANPTPMPFSEVFIALNQGVIDGQENPYPTIWAQKFYEVQNYIVETNHQINFAGFGVTARKWNALSAEDQQALQRAADEALVLASETAEEYETQLREQLTEKGVTIIPASDLDLDTFRDSVLIEVAKEFEGKVWPEGLLEQISAVQ</sequence>
<dbReference type="PROSITE" id="PS00160">
    <property type="entry name" value="ALDOLASE_KDPG_KHG_2"/>
    <property type="match status" value="1"/>
</dbReference>
<dbReference type="NCBIfam" id="NF037995">
    <property type="entry name" value="TRAP_S1"/>
    <property type="match status" value="1"/>
</dbReference>
<comment type="caution">
    <text evidence="5">The sequence shown here is derived from an EMBL/GenBank/DDBJ whole genome shotgun (WGS) entry which is preliminary data.</text>
</comment>
<proteinExistence type="inferred from homology"/>
<evidence type="ECO:0000256" key="1">
    <source>
        <dbReference type="ARBA" id="ARBA00004196"/>
    </source>
</evidence>
<dbReference type="NCBIfam" id="TIGR00787">
    <property type="entry name" value="dctP"/>
    <property type="match status" value="1"/>
</dbReference>
<comment type="similarity">
    <text evidence="2">Belongs to the bacterial solute-binding protein 7 family.</text>
</comment>
<organism evidence="5 6">
    <name type="scientific">Microbaculum marinisediminis</name>
    <dbReference type="NCBI Taxonomy" id="2931392"/>
    <lineage>
        <taxon>Bacteria</taxon>
        <taxon>Pseudomonadati</taxon>
        <taxon>Pseudomonadota</taxon>
        <taxon>Alphaproteobacteria</taxon>
        <taxon>Hyphomicrobiales</taxon>
        <taxon>Tepidamorphaceae</taxon>
        <taxon>Microbaculum</taxon>
    </lineage>
</organism>
<dbReference type="CDD" id="cd13603">
    <property type="entry name" value="PBP2_TRAP_Siap_TeaA_like"/>
    <property type="match status" value="1"/>
</dbReference>
<dbReference type="EMBL" id="JALIDZ010000002">
    <property type="protein sequence ID" value="MCT8971382.1"/>
    <property type="molecule type" value="Genomic_DNA"/>
</dbReference>
<dbReference type="Pfam" id="PF03480">
    <property type="entry name" value="DctP"/>
    <property type="match status" value="1"/>
</dbReference>
<dbReference type="InterPro" id="IPR004682">
    <property type="entry name" value="TRAP_DctP"/>
</dbReference>
<protein>
    <submittedName>
        <fullName evidence="5">TRAP transporter substrate-binding protein</fullName>
    </submittedName>
</protein>
<dbReference type="RefSeq" id="WP_261614942.1">
    <property type="nucleotide sequence ID" value="NZ_JALIDZ010000002.1"/>
</dbReference>